<evidence type="ECO:0000313" key="4">
    <source>
        <dbReference type="Proteomes" id="UP000008524"/>
    </source>
</evidence>
<keyword evidence="3" id="KW-0548">Nucleotidyltransferase</keyword>
<dbReference type="RefSeq" id="XP_827644.1">
    <property type="nucleotide sequence ID" value="XM_822551.1"/>
</dbReference>
<reference evidence="3 4" key="2">
    <citation type="journal article" date="2005" name="Science">
        <title>The genome of the African trypanosome Trypanosoma brucei.</title>
        <authorList>
            <person name="Berriman M."/>
            <person name="Ghedin E."/>
            <person name="Hertz-Fowler C."/>
            <person name="Blandin G."/>
            <person name="Renauld H."/>
            <person name="Bartholomeu D.C."/>
            <person name="Lennard N.J."/>
            <person name="Caler E."/>
            <person name="Hamlin N.E."/>
            <person name="Haas B."/>
            <person name="Bohme U."/>
            <person name="Hannick L."/>
            <person name="Aslett M.A."/>
            <person name="Shallom J."/>
            <person name="Marcello L."/>
            <person name="Hou L."/>
            <person name="Wickstead B."/>
            <person name="Alsmark U.C."/>
            <person name="Arrowsmith C."/>
            <person name="Atkin R.J."/>
            <person name="Barron A.J."/>
            <person name="Bringaud F."/>
            <person name="Brooks K."/>
            <person name="Carrington M."/>
            <person name="Cherevach I."/>
            <person name="Chillingworth T.J."/>
            <person name="Churcher C."/>
            <person name="Clark L.N."/>
            <person name="Corton C.H."/>
            <person name="Cronin A."/>
            <person name="Davies R.M."/>
            <person name="Doggett J."/>
            <person name="Djikeng A."/>
            <person name="Feldblyum T."/>
            <person name="Field M.C."/>
            <person name="Fraser A."/>
            <person name="Goodhead I."/>
            <person name="Hance Z."/>
            <person name="Harper D."/>
            <person name="Harris B.R."/>
            <person name="Hauser H."/>
            <person name="Hostetler J."/>
            <person name="Ivens A."/>
            <person name="Jagels K."/>
            <person name="Johnson D."/>
            <person name="Johnson J."/>
            <person name="Jones K."/>
            <person name="Kerhornou A.X."/>
            <person name="Koo H."/>
            <person name="Larke N."/>
            <person name="Landfear S."/>
            <person name="Larkin C."/>
            <person name="Leech V."/>
            <person name="Line A."/>
            <person name="Lord A."/>
            <person name="Macleod A."/>
            <person name="Mooney P.J."/>
            <person name="Moule S."/>
            <person name="Martin D.M."/>
            <person name="Morgan G.W."/>
            <person name="Mungall K."/>
            <person name="Norbertczak H."/>
            <person name="Ormond D."/>
            <person name="Pai G."/>
            <person name="Peacock C.S."/>
            <person name="Peterson J."/>
            <person name="Quail M.A."/>
            <person name="Rabbinowitsch E."/>
            <person name="Rajandream M.A."/>
            <person name="Reitter C."/>
            <person name="Salzberg S.L."/>
            <person name="Sanders M."/>
            <person name="Schobel S."/>
            <person name="Sharp S."/>
            <person name="Simmonds M."/>
            <person name="Simpson A.J."/>
            <person name="Tallon L."/>
            <person name="Turner C.M."/>
            <person name="Tait A."/>
            <person name="Tivey A.R."/>
            <person name="Van Aken S."/>
            <person name="Walker D."/>
            <person name="Wanless D."/>
            <person name="Wang S."/>
            <person name="White B."/>
            <person name="White O."/>
            <person name="Whitehead S."/>
            <person name="Woodward J."/>
            <person name="Wortman J."/>
            <person name="Adams M.D."/>
            <person name="Embley T.M."/>
            <person name="Gull K."/>
            <person name="Ullu E."/>
            <person name="Barry J.D."/>
            <person name="Fairlamb A.H."/>
            <person name="Opperdoes F."/>
            <person name="Barrell B.G."/>
            <person name="Donelson J.E."/>
            <person name="Hall N."/>
            <person name="Fraser C.M."/>
            <person name="Melville S.E."/>
            <person name="El-Sayed N.M."/>
        </authorList>
    </citation>
    <scope>NUCLEOTIDE SEQUENCE [LARGE SCALE GENOMIC DNA]</scope>
    <source>
        <strain evidence="3 4">927/4 GUTat10.1</strain>
    </source>
</reference>
<keyword evidence="3" id="KW-0695">RNA-directed DNA polymerase</keyword>
<dbReference type="CDD" id="cd01650">
    <property type="entry name" value="RT_nLTR_like"/>
    <property type="match status" value="1"/>
</dbReference>
<proteinExistence type="predicted"/>
<reference evidence="3 4" key="1">
    <citation type="journal article" date="2005" name="Science">
        <title>Comparative genomics of trypanosomatid parasitic protozoa.</title>
        <authorList>
            <person name="El-Sayed N.M."/>
            <person name="Myler P.J."/>
            <person name="Blandin G."/>
            <person name="Berriman M."/>
            <person name="Crabtree J."/>
            <person name="Aggarwal G."/>
            <person name="Caler E."/>
            <person name="Renauld H."/>
            <person name="Worthey E.A."/>
            <person name="Hertz-Fowler C."/>
            <person name="Ghedin E."/>
            <person name="Peacock C."/>
            <person name="Bartholomeu D.C."/>
            <person name="Haas B.J."/>
            <person name="Tran A.N."/>
            <person name="Wortman J.R."/>
            <person name="Alsmark U.C."/>
            <person name="Angiuoli S."/>
            <person name="Anupama A."/>
            <person name="Badger J."/>
            <person name="Bringaud F."/>
            <person name="Cadag E."/>
            <person name="Carlton J.M."/>
            <person name="Cerqueira G.C."/>
            <person name="Creasy T."/>
            <person name="Delcher A.L."/>
            <person name="Djikeng A."/>
            <person name="Embley T.M."/>
            <person name="Hauser C."/>
            <person name="Ivens A.C."/>
            <person name="Kummerfeld S.K."/>
            <person name="Pereira-Leal J.B."/>
            <person name="Nilsson D."/>
            <person name="Peterson J."/>
            <person name="Salzberg S.L."/>
            <person name="Shallom J."/>
            <person name="Silva J.C."/>
            <person name="Sundaram J."/>
            <person name="Westenberger S."/>
            <person name="White O."/>
            <person name="Melville S.E."/>
            <person name="Donelson J.E."/>
            <person name="Andersson B."/>
            <person name="Stuart K.D."/>
            <person name="Hall N."/>
        </authorList>
    </citation>
    <scope>NUCLEOTIDE SEQUENCE [LARGE SCALE GENOMIC DNA]</scope>
    <source>
        <strain evidence="3 4">927/4 GUTat10.1</strain>
    </source>
</reference>
<dbReference type="GO" id="GO:0003964">
    <property type="term" value="F:RNA-directed DNA polymerase activity"/>
    <property type="evidence" value="ECO:0007669"/>
    <property type="project" value="UniProtKB-KW"/>
</dbReference>
<dbReference type="EMBL" id="CM000207">
    <property type="protein sequence ID" value="EAN77314.1"/>
    <property type="molecule type" value="Genomic_DNA"/>
</dbReference>
<dbReference type="PANTHER" id="PTHR19446">
    <property type="entry name" value="REVERSE TRANSCRIPTASES"/>
    <property type="match status" value="1"/>
</dbReference>
<keyword evidence="4" id="KW-1185">Reference proteome</keyword>
<evidence type="ECO:0000256" key="1">
    <source>
        <dbReference type="SAM" id="Phobius"/>
    </source>
</evidence>
<dbReference type="KEGG" id="tbr:Tb09.211.5015"/>
<dbReference type="InParanoid" id="Q38D06"/>
<dbReference type="InterPro" id="IPR043502">
    <property type="entry name" value="DNA/RNA_pol_sf"/>
</dbReference>
<keyword evidence="3" id="KW-0808">Transferase</keyword>
<keyword evidence="1" id="KW-0472">Membrane</keyword>
<dbReference type="SUPFAM" id="SSF56672">
    <property type="entry name" value="DNA/RNA polymerases"/>
    <property type="match status" value="1"/>
</dbReference>
<dbReference type="InterPro" id="IPR000477">
    <property type="entry name" value="RT_dom"/>
</dbReference>
<keyword evidence="1" id="KW-1133">Transmembrane helix</keyword>
<organism evidence="3 4">
    <name type="scientific">Trypanosoma brucei brucei (strain 927/4 GUTat10.1)</name>
    <dbReference type="NCBI Taxonomy" id="185431"/>
    <lineage>
        <taxon>Eukaryota</taxon>
        <taxon>Discoba</taxon>
        <taxon>Euglenozoa</taxon>
        <taxon>Kinetoplastea</taxon>
        <taxon>Metakinetoplastina</taxon>
        <taxon>Trypanosomatida</taxon>
        <taxon>Trypanosomatidae</taxon>
        <taxon>Trypanosoma</taxon>
    </lineage>
</organism>
<gene>
    <name evidence="3" type="ORF">Tb09.211.5015</name>
</gene>
<evidence type="ECO:0000259" key="2">
    <source>
        <dbReference type="PROSITE" id="PS50878"/>
    </source>
</evidence>
<dbReference type="STRING" id="185431.Q38D06"/>
<evidence type="ECO:0000313" key="3">
    <source>
        <dbReference type="EMBL" id="EAN77314.1"/>
    </source>
</evidence>
<accession>Q38D06</accession>
<name>Q38D06_TRYB2</name>
<dbReference type="GeneID" id="3661155"/>
<protein>
    <submittedName>
        <fullName evidence="3">SLACS reverse transcriptase, putative</fullName>
    </submittedName>
</protein>
<dbReference type="PaxDb" id="5691-EAN77314"/>
<feature type="domain" description="Reverse transcriptase" evidence="2">
    <location>
        <begin position="12"/>
        <end position="253"/>
    </location>
</feature>
<feature type="transmembrane region" description="Helical" evidence="1">
    <location>
        <begin position="559"/>
        <end position="581"/>
    </location>
</feature>
<dbReference type="Pfam" id="PF00078">
    <property type="entry name" value="RVT_1"/>
    <property type="match status" value="1"/>
</dbReference>
<dbReference type="OMA" id="CHTWEST"/>
<dbReference type="OrthoDB" id="269788at2759"/>
<keyword evidence="1" id="KW-0812">Transmembrane</keyword>
<dbReference type="PROSITE" id="PS50878">
    <property type="entry name" value="RT_POL"/>
    <property type="match status" value="1"/>
</dbReference>
<sequence length="636" mass="70117">MEIAAVVKDIINADVSMEVGRRLQATSLTVLRKPNGKYRPIGAESVWAKLASHIAISRVMKTAEKKFSGIQFGVGGHIEEAIAKIRKDFATKGSLAMLDGRNAYNAISRRAILEAVYGDSTWSPLWRLVSLLLGTTGEVGFYENGKLCHTWESTRGVRQGMVLGPLLFSIGTLATLRRLQQTFPEAQFTAYLDDVTVAAPPEELKNVCAATAEAMEALGIVNNADKTEVLELTGDTGFGTAVKACARVLGAYVAPDPMSEEIREGVKKKAMETDRLFKAIVELPLYDRTRWRILAMSAMPRITFLLRNHDMQHTHRVASWFDERTTQVMEHILGQPMTERARNIAALPVSMGGCGIRRMAQVAEYAHQCAGEKGLQQRKTEEADQRQQDDLYATLGGADRQVFTANTAAGAGRPLTDAQVRLDDATFGVYLRERLLVRVLPEGVKCLCGEDASNHHIHTCTKVHNKPRQMRHDIINSVFANGLRLCGFQCATEPRLNEVSKRRPDILIAGLDTYAVTDITVTYPGRVTVGNTAQGQRSVAAADPMKAALVRFQEKERKYSYWAIQNGLAFAPFVILTNGAIFGKSRDWLRRVLRGQDHRLTVTTAFDGITADVAAAVLRGNVHVYSAAHARGETLR</sequence>
<dbReference type="AlphaFoldDB" id="Q38D06"/>
<dbReference type="Proteomes" id="UP000008524">
    <property type="component" value="Chromosome 9"/>
</dbReference>